<feature type="transmembrane region" description="Helical" evidence="2">
    <location>
        <begin position="272"/>
        <end position="292"/>
    </location>
</feature>
<dbReference type="OrthoDB" id="10665007at2759"/>
<comment type="caution">
    <text evidence="3">The sequence shown here is derived from an EMBL/GenBank/DDBJ whole genome shotgun (WGS) entry which is preliminary data.</text>
</comment>
<dbReference type="EMBL" id="BPQB01000021">
    <property type="protein sequence ID" value="GJE91436.1"/>
    <property type="molecule type" value="Genomic_DNA"/>
</dbReference>
<reference evidence="3 4" key="1">
    <citation type="submission" date="2021-08" db="EMBL/GenBank/DDBJ databases">
        <title>Draft Genome Sequence of Phanerochaete sordida strain YK-624.</title>
        <authorList>
            <person name="Mori T."/>
            <person name="Dohra H."/>
            <person name="Suzuki T."/>
            <person name="Kawagishi H."/>
            <person name="Hirai H."/>
        </authorList>
    </citation>
    <scope>NUCLEOTIDE SEQUENCE [LARGE SCALE GENOMIC DNA]</scope>
    <source>
        <strain evidence="3 4">YK-624</strain>
    </source>
</reference>
<evidence type="ECO:0000313" key="4">
    <source>
        <dbReference type="Proteomes" id="UP000703269"/>
    </source>
</evidence>
<sequence length="307" mass="33464">MQSDNRDHGSQREPLAIPGSAAPAGLSSWKAWARGIGGRIFTWTRAAVSAGGTCVSATYYNIFLMRLPSWAFFHPALVKFEDVAREFFERDDLESAHEEKLCAKLTETWEQFKDEMAEGWPRVWRLCEGLGLSFSGHVAAFLCTSGQLPPVATALKLTADVCAIAAALLSHVMQSRSASMDECGDTPEYWYLTSRRKEKSAFRATSALLAAPCAWRNWAVLLYASCAVAMLAEPGSPLELVELMRSGWRLPAAASPVTEPPKTAPFTVATTAPATAFAIAAIVHGVAILLHFSELGHYVRRTPEESV</sequence>
<protein>
    <submittedName>
        <fullName evidence="3">Uncharacterized protein</fullName>
    </submittedName>
</protein>
<dbReference type="AlphaFoldDB" id="A0A9P3LDE1"/>
<gene>
    <name evidence="3" type="ORF">PsYK624_075860</name>
</gene>
<feature type="region of interest" description="Disordered" evidence="1">
    <location>
        <begin position="1"/>
        <end position="21"/>
    </location>
</feature>
<feature type="compositionally biased region" description="Basic and acidic residues" evidence="1">
    <location>
        <begin position="1"/>
        <end position="11"/>
    </location>
</feature>
<proteinExistence type="predicted"/>
<keyword evidence="2" id="KW-0472">Membrane</keyword>
<keyword evidence="2" id="KW-0812">Transmembrane</keyword>
<dbReference type="Proteomes" id="UP000703269">
    <property type="component" value="Unassembled WGS sequence"/>
</dbReference>
<accession>A0A9P3LDE1</accession>
<evidence type="ECO:0000313" key="3">
    <source>
        <dbReference type="EMBL" id="GJE91436.1"/>
    </source>
</evidence>
<name>A0A9P3LDE1_9APHY</name>
<organism evidence="3 4">
    <name type="scientific">Phanerochaete sordida</name>
    <dbReference type="NCBI Taxonomy" id="48140"/>
    <lineage>
        <taxon>Eukaryota</taxon>
        <taxon>Fungi</taxon>
        <taxon>Dikarya</taxon>
        <taxon>Basidiomycota</taxon>
        <taxon>Agaricomycotina</taxon>
        <taxon>Agaricomycetes</taxon>
        <taxon>Polyporales</taxon>
        <taxon>Phanerochaetaceae</taxon>
        <taxon>Phanerochaete</taxon>
    </lineage>
</organism>
<evidence type="ECO:0000256" key="1">
    <source>
        <dbReference type="SAM" id="MobiDB-lite"/>
    </source>
</evidence>
<keyword evidence="2" id="KW-1133">Transmembrane helix</keyword>
<evidence type="ECO:0000256" key="2">
    <source>
        <dbReference type="SAM" id="Phobius"/>
    </source>
</evidence>
<keyword evidence="4" id="KW-1185">Reference proteome</keyword>